<protein>
    <submittedName>
        <fullName evidence="1">Uncharacterized protein</fullName>
    </submittedName>
</protein>
<comment type="caution">
    <text evidence="1">The sequence shown here is derived from an EMBL/GenBank/DDBJ whole genome shotgun (WGS) entry which is preliminary data.</text>
</comment>
<evidence type="ECO:0000313" key="1">
    <source>
        <dbReference type="EMBL" id="KAG5604682.1"/>
    </source>
</evidence>
<accession>A0A9J5YWA5</accession>
<gene>
    <name evidence="1" type="ORF">H5410_026174</name>
</gene>
<dbReference type="EMBL" id="JACXVP010000005">
    <property type="protein sequence ID" value="KAG5604682.1"/>
    <property type="molecule type" value="Genomic_DNA"/>
</dbReference>
<organism evidence="1 2">
    <name type="scientific">Solanum commersonii</name>
    <name type="common">Commerson's wild potato</name>
    <name type="synonym">Commerson's nightshade</name>
    <dbReference type="NCBI Taxonomy" id="4109"/>
    <lineage>
        <taxon>Eukaryota</taxon>
        <taxon>Viridiplantae</taxon>
        <taxon>Streptophyta</taxon>
        <taxon>Embryophyta</taxon>
        <taxon>Tracheophyta</taxon>
        <taxon>Spermatophyta</taxon>
        <taxon>Magnoliopsida</taxon>
        <taxon>eudicotyledons</taxon>
        <taxon>Gunneridae</taxon>
        <taxon>Pentapetalae</taxon>
        <taxon>asterids</taxon>
        <taxon>lamiids</taxon>
        <taxon>Solanales</taxon>
        <taxon>Solanaceae</taxon>
        <taxon>Solanoideae</taxon>
        <taxon>Solaneae</taxon>
        <taxon>Solanum</taxon>
    </lineage>
</organism>
<sequence length="107" mass="12187">MPQKPIRKVCPWRAERRSRWTIGEYSCTVLPLLGPEQKMVSSGGLLALEVIAASEFRELKYLKLDNLKVAQWCVSDDAFQAARSFQYSNSSSKKLPVYIFNKTISNT</sequence>
<proteinExistence type="predicted"/>
<evidence type="ECO:0000313" key="2">
    <source>
        <dbReference type="Proteomes" id="UP000824120"/>
    </source>
</evidence>
<name>A0A9J5YWA5_SOLCO</name>
<dbReference type="Proteomes" id="UP000824120">
    <property type="component" value="Chromosome 5"/>
</dbReference>
<dbReference type="AlphaFoldDB" id="A0A9J5YWA5"/>
<reference evidence="1 2" key="1">
    <citation type="submission" date="2020-09" db="EMBL/GenBank/DDBJ databases">
        <title>De no assembly of potato wild relative species, Solanum commersonii.</title>
        <authorList>
            <person name="Cho K."/>
        </authorList>
    </citation>
    <scope>NUCLEOTIDE SEQUENCE [LARGE SCALE GENOMIC DNA]</scope>
    <source>
        <strain evidence="1">LZ3.2</strain>
        <tissue evidence="1">Leaf</tissue>
    </source>
</reference>
<keyword evidence="2" id="KW-1185">Reference proteome</keyword>